<comment type="caution">
    <text evidence="6">The sequence shown here is derived from an EMBL/GenBank/DDBJ whole genome shotgun (WGS) entry which is preliminary data.</text>
</comment>
<dbReference type="PANTHER" id="PTHR48047">
    <property type="entry name" value="GLYCOSYLTRANSFERASE"/>
    <property type="match status" value="1"/>
</dbReference>
<dbReference type="PANTHER" id="PTHR48047:SF8">
    <property type="entry name" value="FLAVONOL 3-O-GLUCOSYLTRANSFERASE UGT89B1"/>
    <property type="match status" value="1"/>
</dbReference>
<evidence type="ECO:0000256" key="4">
    <source>
        <dbReference type="ARBA" id="ARBA00023229"/>
    </source>
</evidence>
<dbReference type="UniPathway" id="UPA00213"/>
<keyword evidence="4" id="KW-0414">Isoprene biosynthesis</keyword>
<accession>A0A165XX62</accession>
<proteinExistence type="inferred from homology"/>
<evidence type="ECO:0000256" key="3">
    <source>
        <dbReference type="ARBA" id="ARBA00022679"/>
    </source>
</evidence>
<evidence type="ECO:0000256" key="1">
    <source>
        <dbReference type="ARBA" id="ARBA00004721"/>
    </source>
</evidence>
<dbReference type="Gene3D" id="3.40.50.2000">
    <property type="entry name" value="Glycogen Phosphorylase B"/>
    <property type="match status" value="4"/>
</dbReference>
<dbReference type="Gramene" id="KZM98624">
    <property type="protein sequence ID" value="KZM98624"/>
    <property type="gene ID" value="DCAR_014014"/>
</dbReference>
<dbReference type="FunFam" id="3.40.50.2000:FF:000064">
    <property type="entry name" value="Glycosyltransferase"/>
    <property type="match status" value="2"/>
</dbReference>
<comment type="similarity">
    <text evidence="2">Belongs to the UDP-glycosyltransferase family.</text>
</comment>
<dbReference type="AlphaFoldDB" id="A0A165XX62"/>
<dbReference type="PROSITE" id="PS00375">
    <property type="entry name" value="UDPGT"/>
    <property type="match status" value="2"/>
</dbReference>
<dbReference type="GO" id="GO:0035251">
    <property type="term" value="F:UDP-glucosyltransferase activity"/>
    <property type="evidence" value="ECO:0007669"/>
    <property type="project" value="TreeGrafter"/>
</dbReference>
<evidence type="ECO:0000256" key="2">
    <source>
        <dbReference type="ARBA" id="ARBA00009995"/>
    </source>
</evidence>
<dbReference type="GO" id="GO:0016114">
    <property type="term" value="P:terpenoid biosynthetic process"/>
    <property type="evidence" value="ECO:0007669"/>
    <property type="project" value="UniProtKB-UniPathway"/>
</dbReference>
<reference evidence="6" key="1">
    <citation type="journal article" date="2016" name="Nat. Genet.">
        <title>A high-quality carrot genome assembly provides new insights into carotenoid accumulation and asterid genome evolution.</title>
        <authorList>
            <person name="Iorizzo M."/>
            <person name="Ellison S."/>
            <person name="Senalik D."/>
            <person name="Zeng P."/>
            <person name="Satapoomin P."/>
            <person name="Huang J."/>
            <person name="Bowman M."/>
            <person name="Iovene M."/>
            <person name="Sanseverino W."/>
            <person name="Cavagnaro P."/>
            <person name="Yildiz M."/>
            <person name="Macko-Podgorni A."/>
            <person name="Moranska E."/>
            <person name="Grzebelus E."/>
            <person name="Grzebelus D."/>
            <person name="Ashrafi H."/>
            <person name="Zheng Z."/>
            <person name="Cheng S."/>
            <person name="Spooner D."/>
            <person name="Van Deynze A."/>
            <person name="Simon P."/>
        </authorList>
    </citation>
    <scope>NUCLEOTIDE SEQUENCE [LARGE SCALE GENOMIC DNA]</scope>
    <source>
        <tissue evidence="6">Leaf</tissue>
    </source>
</reference>
<name>A0A165XX62_DAUCS</name>
<organism evidence="6">
    <name type="scientific">Daucus carota subsp. sativus</name>
    <name type="common">Carrot</name>
    <dbReference type="NCBI Taxonomy" id="79200"/>
    <lineage>
        <taxon>Eukaryota</taxon>
        <taxon>Viridiplantae</taxon>
        <taxon>Streptophyta</taxon>
        <taxon>Embryophyta</taxon>
        <taxon>Tracheophyta</taxon>
        <taxon>Spermatophyta</taxon>
        <taxon>Magnoliopsida</taxon>
        <taxon>eudicotyledons</taxon>
        <taxon>Gunneridae</taxon>
        <taxon>Pentapetalae</taxon>
        <taxon>asterids</taxon>
        <taxon>campanulids</taxon>
        <taxon>Apiales</taxon>
        <taxon>Apiaceae</taxon>
        <taxon>Apioideae</taxon>
        <taxon>Scandiceae</taxon>
        <taxon>Daucinae</taxon>
        <taxon>Daucus</taxon>
        <taxon>Daucus sect. Daucus</taxon>
    </lineage>
</organism>
<dbReference type="CDD" id="cd03784">
    <property type="entry name" value="GT1_Gtf-like"/>
    <property type="match status" value="2"/>
</dbReference>
<gene>
    <name evidence="6" type="ORF">DCAR_014014</name>
</gene>
<dbReference type="Pfam" id="PF00201">
    <property type="entry name" value="UDPGT"/>
    <property type="match status" value="2"/>
</dbReference>
<evidence type="ECO:0000256" key="5">
    <source>
        <dbReference type="SAM" id="MobiDB-lite"/>
    </source>
</evidence>
<dbReference type="EMBL" id="LNRQ01000004">
    <property type="protein sequence ID" value="KZM98624.1"/>
    <property type="molecule type" value="Genomic_DNA"/>
</dbReference>
<dbReference type="SUPFAM" id="SSF53756">
    <property type="entry name" value="UDP-Glycosyltransferase/glycogen phosphorylase"/>
    <property type="match status" value="2"/>
</dbReference>
<evidence type="ECO:0000313" key="6">
    <source>
        <dbReference type="EMBL" id="KZM98624.1"/>
    </source>
</evidence>
<sequence length="866" mass="96034">MAISEAGAHILIFPYPAQGHMIPLLDLTHQLALRNLTITILVTPKNLHYLNPLLIKHPSIHPLVLPFPRTDSIPDGVENVRDLPSGGFLSMMTALFDLYHPMLNWFRKHPSPPVAIVSDIFLGWTNRLAAELNIPRYVFSPSGVLAMSIACNVWRDMPKRNDPTDENEVIKFSDIPNSPSHNRWKLSPMFRRHVEGDPQSEALKGFHMGNVVSRGFVFNSFTELERVYLDYMKKFLGHDQVWAVGPLLPSEEERVGRGGANQILAGEIKSWLDQFEDATVVYVCFGSQAVLTNKQMEMLALGLEKSGARFLWSSKEPTTGHMVGEYGMIPSGFEDRVAGRGLIVKGWAPQVAILSHPAVGAFLTHCGWNSVLEAIAAGVPMLTWPMGADQFANADLLDELEVGTRVCEGERRLPDPDNLARLITTSVSDEKEVRSGRAKVLSKAALGSTQKDGTSYRAPLVLPFPPTTLIPHGVENARDLPSGGFISMIAALVGLYDPIVNWFRNHPSPPVAIISDMFFSWTNRLAGELKISRYVFSPSGILALSVVWTSWRDMPKRNDPKDENEVIKFSNIPNCPSYPWWKLSPLFRSYVQGKSQSELFRASSLENVASRGIIFNSFTELEKIYLDYLKKFLGHDRVWTVGPLLPSEEERVERGGSNEILAKEIKSWLDQFENQTVVYVCFGSQAVLTNKQMEMLALGLEKSGVRFLWSYKEPTKGHTVGEYGMIPSGFEDRVSGRGLIVKEWAPQVAILSHPALGAFLTHCGWNSVLESIAAGVPMLTWPMGVDQFTNANLLEELRVGTKVCEGEKTVPDSDELSRLLASSVGDAKGVRIARAKVLSKAARDSTGNDGSSYRALDSIVDQLSKP</sequence>
<feature type="region of interest" description="Disordered" evidence="5">
    <location>
        <begin position="842"/>
        <end position="866"/>
    </location>
</feature>
<dbReference type="InterPro" id="IPR035595">
    <property type="entry name" value="UDP_glycos_trans_CS"/>
</dbReference>
<dbReference type="OMA" id="KSWLDQF"/>
<dbReference type="InterPro" id="IPR002213">
    <property type="entry name" value="UDP_glucos_trans"/>
</dbReference>
<protein>
    <submittedName>
        <fullName evidence="6">UDP-glycosyltransferase</fullName>
    </submittedName>
</protein>
<dbReference type="FunFam" id="3.40.50.2000:FF:000143">
    <property type="entry name" value="UDP-glycosyltransferase 89B1"/>
    <property type="match status" value="1"/>
</dbReference>
<comment type="pathway">
    <text evidence="1">Secondary metabolite biosynthesis; terpenoid biosynthesis.</text>
</comment>
<keyword evidence="3" id="KW-0808">Transferase</keyword>